<organism evidence="2 3">
    <name type="scientific">Triparma retinervis</name>
    <dbReference type="NCBI Taxonomy" id="2557542"/>
    <lineage>
        <taxon>Eukaryota</taxon>
        <taxon>Sar</taxon>
        <taxon>Stramenopiles</taxon>
        <taxon>Ochrophyta</taxon>
        <taxon>Bolidophyceae</taxon>
        <taxon>Parmales</taxon>
        <taxon>Triparmaceae</taxon>
        <taxon>Triparma</taxon>
    </lineage>
</organism>
<reference evidence="2" key="1">
    <citation type="submission" date="2022-07" db="EMBL/GenBank/DDBJ databases">
        <title>Genome analysis of Parmales, a sister group of diatoms, reveals the evolutionary specialization of diatoms from phago-mixotrophs to photoautotrophs.</title>
        <authorList>
            <person name="Ban H."/>
            <person name="Sato S."/>
            <person name="Yoshikawa S."/>
            <person name="Kazumasa Y."/>
            <person name="Nakamura Y."/>
            <person name="Ichinomiya M."/>
            <person name="Saitoh K."/>
            <person name="Sato N."/>
            <person name="Blanc-Mathieu R."/>
            <person name="Endo H."/>
            <person name="Kuwata A."/>
            <person name="Ogata H."/>
        </authorList>
    </citation>
    <scope>NUCLEOTIDE SEQUENCE</scope>
</reference>
<protein>
    <submittedName>
        <fullName evidence="2">Uncharacterized protein</fullName>
    </submittedName>
</protein>
<dbReference type="AlphaFoldDB" id="A0A9W7DNJ4"/>
<feature type="compositionally biased region" description="Basic and acidic residues" evidence="1">
    <location>
        <begin position="136"/>
        <end position="146"/>
    </location>
</feature>
<gene>
    <name evidence="2" type="ORF">TrRE_jg12703</name>
</gene>
<name>A0A9W7DNJ4_9STRA</name>
<keyword evidence="3" id="KW-1185">Reference proteome</keyword>
<dbReference type="Proteomes" id="UP001165082">
    <property type="component" value="Unassembled WGS sequence"/>
</dbReference>
<accession>A0A9W7DNJ4</accession>
<evidence type="ECO:0000256" key="1">
    <source>
        <dbReference type="SAM" id="MobiDB-lite"/>
    </source>
</evidence>
<feature type="region of interest" description="Disordered" evidence="1">
    <location>
        <begin position="56"/>
        <end position="174"/>
    </location>
</feature>
<feature type="compositionally biased region" description="Low complexity" evidence="1">
    <location>
        <begin position="56"/>
        <end position="71"/>
    </location>
</feature>
<feature type="region of interest" description="Disordered" evidence="1">
    <location>
        <begin position="1"/>
        <end position="35"/>
    </location>
</feature>
<dbReference type="EMBL" id="BRXZ01001881">
    <property type="protein sequence ID" value="GMH48665.1"/>
    <property type="molecule type" value="Genomic_DNA"/>
</dbReference>
<sequence>MKSEVVVNQTSPTEATEDTDAAASPPKQLTKAEKKALKAAEMDDLDAMLNEFGVDANAAPAASESPNATPAPTAPSPTGEGDKKKKKKKKQQKKKKAQASDADEDDGEVIDIKKVLAAKQKAKASTPEGIAAAKAAADEKKKEESKKKKKKEKNTGSGGKKKDITRHVGHSSNF</sequence>
<evidence type="ECO:0000313" key="2">
    <source>
        <dbReference type="EMBL" id="GMH48665.1"/>
    </source>
</evidence>
<proteinExistence type="predicted"/>
<evidence type="ECO:0000313" key="3">
    <source>
        <dbReference type="Proteomes" id="UP001165082"/>
    </source>
</evidence>
<feature type="compositionally biased region" description="Basic residues" evidence="1">
    <location>
        <begin position="84"/>
        <end position="97"/>
    </location>
</feature>
<comment type="caution">
    <text evidence="2">The sequence shown here is derived from an EMBL/GenBank/DDBJ whole genome shotgun (WGS) entry which is preliminary data.</text>
</comment>